<proteinExistence type="inferred from homology"/>
<dbReference type="GO" id="GO:0008616">
    <property type="term" value="P:tRNA queuosine(34) biosynthetic process"/>
    <property type="evidence" value="ECO:0007669"/>
    <property type="project" value="UniProtKB-KW"/>
</dbReference>
<sequence length="150" mass="16989">MTEKNKKQKFAQLGKTNKQIYDDPKASILECFPNPFADPEQNVNGVVGTIHIEAPEFTTLCPITGQPDFATIVIDYRPRQLCVESKSLKVYLGAFRQFNEFHEASVNRIANDLISLLDPHYLKVEGRFTPRGGIPFWPTAEYSRAKKSAK</sequence>
<dbReference type="GO" id="GO:0005737">
    <property type="term" value="C:cytoplasm"/>
    <property type="evidence" value="ECO:0007669"/>
    <property type="project" value="InterPro"/>
</dbReference>
<dbReference type="Gene3D" id="3.30.1130.10">
    <property type="match status" value="1"/>
</dbReference>
<keyword evidence="4 5" id="KW-0560">Oxidoreductase</keyword>
<dbReference type="HAMAP" id="MF_00818">
    <property type="entry name" value="QueF_type1"/>
    <property type="match status" value="1"/>
</dbReference>
<dbReference type="EMBL" id="KF900324">
    <property type="protein sequence ID" value="AIE90998.1"/>
    <property type="molecule type" value="Genomic_DNA"/>
</dbReference>
<dbReference type="SUPFAM" id="SSF55620">
    <property type="entry name" value="Tetrahydrobiopterin biosynthesis enzymes-like"/>
    <property type="match status" value="1"/>
</dbReference>
<dbReference type="PIRSF" id="PIRSF027377">
    <property type="entry name" value="Nitrile_oxidored_QueF"/>
    <property type="match status" value="1"/>
</dbReference>
<protein>
    <submittedName>
        <fullName evidence="5">7-cyano-7-deazaguanine reductase ( queF)</fullName>
        <ecNumber evidence="5">1.7.1.13</ecNumber>
    </submittedName>
</protein>
<evidence type="ECO:0000256" key="1">
    <source>
        <dbReference type="ARBA" id="ARBA00022490"/>
    </source>
</evidence>
<dbReference type="NCBIfam" id="TIGR03139">
    <property type="entry name" value="QueF-II"/>
    <property type="match status" value="1"/>
</dbReference>
<dbReference type="InterPro" id="IPR050084">
    <property type="entry name" value="NADPH_dep_7-cyano-7-deazaG_red"/>
</dbReference>
<keyword evidence="1" id="KW-0963">Cytoplasm</keyword>
<evidence type="ECO:0000313" key="5">
    <source>
        <dbReference type="EMBL" id="AIE90998.1"/>
    </source>
</evidence>
<name>A0A075FIN1_9ARCH</name>
<gene>
    <name evidence="5" type="primary">queF</name>
</gene>
<dbReference type="EC" id="1.7.1.13" evidence="5"/>
<dbReference type="Pfam" id="PF14489">
    <property type="entry name" value="QueF"/>
    <property type="match status" value="1"/>
</dbReference>
<keyword evidence="3" id="KW-0521">NADP</keyword>
<reference evidence="5" key="1">
    <citation type="journal article" date="2014" name="Genome Biol. Evol.">
        <title>Pangenome evidence for extensive interdomain horizontal transfer affecting lineage core and shell genes in uncultured planktonic thaumarchaeota and euryarchaeota.</title>
        <authorList>
            <person name="Deschamps P."/>
            <person name="Zivanovic Y."/>
            <person name="Moreira D."/>
            <person name="Rodriguez-Valera F."/>
            <person name="Lopez-Garcia P."/>
        </authorList>
    </citation>
    <scope>NUCLEOTIDE SEQUENCE</scope>
</reference>
<dbReference type="InterPro" id="IPR029500">
    <property type="entry name" value="QueF"/>
</dbReference>
<organism evidence="5">
    <name type="scientific">uncultured marine thaumarchaeote AD1000_100_C06</name>
    <dbReference type="NCBI Taxonomy" id="1455887"/>
    <lineage>
        <taxon>Archaea</taxon>
        <taxon>Nitrososphaerota</taxon>
        <taxon>environmental samples</taxon>
    </lineage>
</organism>
<dbReference type="AlphaFoldDB" id="A0A075FIN1"/>
<evidence type="ECO:0000256" key="4">
    <source>
        <dbReference type="ARBA" id="ARBA00023002"/>
    </source>
</evidence>
<dbReference type="GO" id="GO:0033739">
    <property type="term" value="F:preQ1 synthase activity"/>
    <property type="evidence" value="ECO:0007669"/>
    <property type="project" value="UniProtKB-EC"/>
</dbReference>
<dbReference type="InterPro" id="IPR043133">
    <property type="entry name" value="GTP-CH-I_C/QueF"/>
</dbReference>
<dbReference type="InterPro" id="IPR016856">
    <property type="entry name" value="QueF_type1"/>
</dbReference>
<accession>A0A075FIN1</accession>
<evidence type="ECO:0000256" key="2">
    <source>
        <dbReference type="ARBA" id="ARBA00022785"/>
    </source>
</evidence>
<dbReference type="PANTHER" id="PTHR34354">
    <property type="entry name" value="NADPH-DEPENDENT 7-CYANO-7-DEAZAGUANINE REDUCTASE"/>
    <property type="match status" value="1"/>
</dbReference>
<dbReference type="PANTHER" id="PTHR34354:SF1">
    <property type="entry name" value="NADPH-DEPENDENT 7-CYANO-7-DEAZAGUANINE REDUCTASE"/>
    <property type="match status" value="1"/>
</dbReference>
<evidence type="ECO:0000256" key="3">
    <source>
        <dbReference type="ARBA" id="ARBA00022857"/>
    </source>
</evidence>
<keyword evidence="2" id="KW-0671">Queuosine biosynthesis</keyword>